<dbReference type="PROSITE" id="PS50088">
    <property type="entry name" value="ANK_REPEAT"/>
    <property type="match status" value="6"/>
</dbReference>
<evidence type="ECO:0000313" key="7">
    <source>
        <dbReference type="EMBL" id="EMD00842.1"/>
    </source>
</evidence>
<dbReference type="Pfam" id="PF12796">
    <property type="entry name" value="Ank_2"/>
    <property type="match status" value="3"/>
</dbReference>
<dbReference type="OrthoDB" id="539213at2759"/>
<evidence type="ECO:0000256" key="1">
    <source>
        <dbReference type="ARBA" id="ARBA00022737"/>
    </source>
</evidence>
<feature type="repeat" description="ANK" evidence="3">
    <location>
        <begin position="843"/>
        <end position="875"/>
    </location>
</feature>
<keyword evidence="2 3" id="KW-0040">ANK repeat</keyword>
<dbReference type="Pfam" id="PF13637">
    <property type="entry name" value="Ank_4"/>
    <property type="match status" value="1"/>
</dbReference>
<dbReference type="GeneID" id="19109701"/>
<dbReference type="SUPFAM" id="SSF48403">
    <property type="entry name" value="Ankyrin repeat"/>
    <property type="match status" value="2"/>
</dbReference>
<evidence type="ECO:0000313" key="8">
    <source>
        <dbReference type="Proteomes" id="UP000011761"/>
    </source>
</evidence>
<keyword evidence="1" id="KW-0677">Repeat</keyword>
<feature type="region of interest" description="Disordered" evidence="5">
    <location>
        <begin position="157"/>
        <end position="191"/>
    </location>
</feature>
<feature type="region of interest" description="Disordered" evidence="5">
    <location>
        <begin position="206"/>
        <end position="292"/>
    </location>
</feature>
<evidence type="ECO:0000256" key="3">
    <source>
        <dbReference type="PROSITE-ProRule" id="PRU00023"/>
    </source>
</evidence>
<dbReference type="Proteomes" id="UP000011761">
    <property type="component" value="Unassembled WGS sequence"/>
</dbReference>
<feature type="compositionally biased region" description="Polar residues" evidence="5">
    <location>
        <begin position="213"/>
        <end position="228"/>
    </location>
</feature>
<feature type="compositionally biased region" description="Polar residues" evidence="5">
    <location>
        <begin position="239"/>
        <end position="251"/>
    </location>
</feature>
<dbReference type="SMART" id="SM00248">
    <property type="entry name" value="ANK"/>
    <property type="match status" value="9"/>
</dbReference>
<keyword evidence="4" id="KW-0175">Coiled coil</keyword>
<dbReference type="eggNOG" id="KOG4177">
    <property type="taxonomic scope" value="Eukaryota"/>
</dbReference>
<feature type="repeat" description="ANK" evidence="3">
    <location>
        <begin position="810"/>
        <end position="842"/>
    </location>
</feature>
<dbReference type="PROSITE" id="PS50297">
    <property type="entry name" value="ANK_REP_REGION"/>
    <property type="match status" value="5"/>
</dbReference>
<dbReference type="Gene3D" id="1.25.40.20">
    <property type="entry name" value="Ankyrin repeat-containing domain"/>
    <property type="match status" value="3"/>
</dbReference>
<accession>M2MV62</accession>
<keyword evidence="8" id="KW-1185">Reference proteome</keyword>
<dbReference type="PANTHER" id="PTHR24123:SF33">
    <property type="entry name" value="PROTEIN HOS4"/>
    <property type="match status" value="1"/>
</dbReference>
<feature type="coiled-coil region" evidence="4">
    <location>
        <begin position="64"/>
        <end position="91"/>
    </location>
</feature>
<evidence type="ECO:0000256" key="2">
    <source>
        <dbReference type="ARBA" id="ARBA00023043"/>
    </source>
</evidence>
<feature type="compositionally biased region" description="Low complexity" evidence="5">
    <location>
        <begin position="178"/>
        <end position="188"/>
    </location>
</feature>
<feature type="compositionally biased region" description="Polar residues" evidence="5">
    <location>
        <begin position="361"/>
        <end position="373"/>
    </location>
</feature>
<dbReference type="HOGENOM" id="CLU_298961_0_0_1"/>
<evidence type="ECO:0000256" key="4">
    <source>
        <dbReference type="SAM" id="Coils"/>
    </source>
</evidence>
<gene>
    <name evidence="7" type="ORF">BAUCODRAFT_20857</name>
</gene>
<feature type="repeat" description="ANK" evidence="3">
    <location>
        <begin position="486"/>
        <end position="518"/>
    </location>
</feature>
<keyword evidence="6" id="KW-0732">Signal</keyword>
<sequence>MDPAGLLISVATILIVLDELTESYGSANNTLALIKSQVKVLEAGTQRIQEWLWYTDPASKSELMESLGDAVSTVNAALQRLQEEIEAITRTGPRTAKLLGKAGSDQWVKTKFVYSEGRMRRHLTDVRECASLMSFCLTVCQLPFGTAAQREVQELSRGARSLQRVQTSSRHDRRSVIQQESSEQPSEPQSEDYRNFMASVMSAEADLPDDETPQPSRQNTAESTSAITLANLRVVPTNGAANTSEPDSPSEVSFDELEEPLASPVDPDPELDRSVGNNINEAAPQPWHDAGLESGTKALTLTSSHQAQTTTALTHTPVPVGVAYSTPSVIRRKPVSGPSAPGPVATPSSSQKQAQQAISIGLSSGSRNSRASTALTRNRMSTLMLMEKMSPLAQSLQSLDSSDYLNVELDQVPIQPYHDNPPAYVAALPSSSTTPAPRAVRRDTARSSLVNPFSPRIIKLVVENRLEELRNHLINAGNVNEVDTRTGRTAIMEAACHRRWDACRLLLQAGALLHLKDSEGNSALHLAARKGDAEICQMLVDAGAHVDDCNAAGQQPLQLAVAGGHTDTVLTLVNAVPLRKANEEPLIAAFLETVRLGDTPTAQALLAKGVKTKKMKDPWRMTAYAAQGGSLPMLELVLNEKASLKDRSPQGYTPLHFAALHDRQPMVERLLSLKASWKAQTKKTEETALHMAAAAGHTFTAIALASHKDASVTMKDADSQEPIHHAVRKGDLRLTAKLLEKGAKLKESNKYGWKPIHLAAAYGHAALVAECITRGISIEEKLATPSFKPEKRTNQAARRGYWAEIRWPHSGSRPLHLALEFGHDDVAHMLIAGGAKLEESDTRGWRPLHMAAWSCRPDMVELLLSKGVAADARTVDGHTALSLGFREYGLTADGPQRGRIHEMLSMALARSKKSVLRKLSSGITSPGAAESKTAYQRNLAWHKAQLAESLYHSKALNDGEGELDDESLDDSEIGVAISDDLGSVGDQQDLYDAHAGSSQVAIAK</sequence>
<proteinExistence type="predicted"/>
<dbReference type="InterPro" id="IPR036770">
    <property type="entry name" value="Ankyrin_rpt-contain_sf"/>
</dbReference>
<feature type="region of interest" description="Disordered" evidence="5">
    <location>
        <begin position="982"/>
        <end position="1004"/>
    </location>
</feature>
<dbReference type="KEGG" id="bcom:BAUCODRAFT_20857"/>
<feature type="repeat" description="ANK" evidence="3">
    <location>
        <begin position="718"/>
        <end position="750"/>
    </location>
</feature>
<feature type="region of interest" description="Disordered" evidence="5">
    <location>
        <begin position="331"/>
        <end position="373"/>
    </location>
</feature>
<dbReference type="AlphaFoldDB" id="M2MV62"/>
<feature type="chain" id="PRO_5004021388" evidence="6">
    <location>
        <begin position="24"/>
        <end position="1004"/>
    </location>
</feature>
<feature type="repeat" description="ANK" evidence="3">
    <location>
        <begin position="650"/>
        <end position="682"/>
    </location>
</feature>
<feature type="compositionally biased region" description="Low complexity" evidence="5">
    <location>
        <begin position="348"/>
        <end position="360"/>
    </location>
</feature>
<dbReference type="RefSeq" id="XP_007672026.1">
    <property type="nucleotide sequence ID" value="XM_007673836.1"/>
</dbReference>
<feature type="signal peptide" evidence="6">
    <location>
        <begin position="1"/>
        <end position="23"/>
    </location>
</feature>
<evidence type="ECO:0000256" key="5">
    <source>
        <dbReference type="SAM" id="MobiDB-lite"/>
    </source>
</evidence>
<reference evidence="7 8" key="1">
    <citation type="journal article" date="2012" name="PLoS Pathog.">
        <title>Diverse lifestyles and strategies of plant pathogenesis encoded in the genomes of eighteen Dothideomycetes fungi.</title>
        <authorList>
            <person name="Ohm R.A."/>
            <person name="Feau N."/>
            <person name="Henrissat B."/>
            <person name="Schoch C.L."/>
            <person name="Horwitz B.A."/>
            <person name="Barry K.W."/>
            <person name="Condon B.J."/>
            <person name="Copeland A.C."/>
            <person name="Dhillon B."/>
            <person name="Glaser F."/>
            <person name="Hesse C.N."/>
            <person name="Kosti I."/>
            <person name="LaButti K."/>
            <person name="Lindquist E.A."/>
            <person name="Lucas S."/>
            <person name="Salamov A.A."/>
            <person name="Bradshaw R.E."/>
            <person name="Ciuffetti L."/>
            <person name="Hamelin R.C."/>
            <person name="Kema G.H.J."/>
            <person name="Lawrence C."/>
            <person name="Scott J.A."/>
            <person name="Spatafora J.W."/>
            <person name="Turgeon B.G."/>
            <person name="de Wit P.J.G.M."/>
            <person name="Zhong S."/>
            <person name="Goodwin S.B."/>
            <person name="Grigoriev I.V."/>
        </authorList>
    </citation>
    <scope>NUCLEOTIDE SEQUENCE [LARGE SCALE GENOMIC DNA]</scope>
    <source>
        <strain evidence="7 8">UAMH 10762</strain>
    </source>
</reference>
<dbReference type="InterPro" id="IPR051165">
    <property type="entry name" value="Multifunctional_ANK_Repeat"/>
</dbReference>
<dbReference type="InterPro" id="IPR002110">
    <property type="entry name" value="Ankyrin_rpt"/>
</dbReference>
<name>M2MV62_BAUPA</name>
<protein>
    <submittedName>
        <fullName evidence="7">Uncharacterized protein</fullName>
    </submittedName>
</protein>
<organism evidence="7 8">
    <name type="scientific">Baudoinia panamericana (strain UAMH 10762)</name>
    <name type="common">Angels' share fungus</name>
    <name type="synonym">Baudoinia compniacensis (strain UAMH 10762)</name>
    <dbReference type="NCBI Taxonomy" id="717646"/>
    <lineage>
        <taxon>Eukaryota</taxon>
        <taxon>Fungi</taxon>
        <taxon>Dikarya</taxon>
        <taxon>Ascomycota</taxon>
        <taxon>Pezizomycotina</taxon>
        <taxon>Dothideomycetes</taxon>
        <taxon>Dothideomycetidae</taxon>
        <taxon>Mycosphaerellales</taxon>
        <taxon>Teratosphaeriaceae</taxon>
        <taxon>Baudoinia</taxon>
    </lineage>
</organism>
<dbReference type="PANTHER" id="PTHR24123">
    <property type="entry name" value="ANKYRIN REPEAT-CONTAINING"/>
    <property type="match status" value="1"/>
</dbReference>
<feature type="repeat" description="ANK" evidence="3">
    <location>
        <begin position="519"/>
        <end position="551"/>
    </location>
</feature>
<evidence type="ECO:0000256" key="6">
    <source>
        <dbReference type="SAM" id="SignalP"/>
    </source>
</evidence>
<dbReference type="EMBL" id="KB445550">
    <property type="protein sequence ID" value="EMD00842.1"/>
    <property type="molecule type" value="Genomic_DNA"/>
</dbReference>